<dbReference type="EMBL" id="GDQN01000491">
    <property type="protein sequence ID" value="JAT90563.1"/>
    <property type="molecule type" value="Transcribed_RNA"/>
</dbReference>
<evidence type="ECO:0000256" key="4">
    <source>
        <dbReference type="ARBA" id="ARBA00022777"/>
    </source>
</evidence>
<protein>
    <recommendedName>
        <fullName evidence="2">1-phosphatidylinositol 4-kinase</fullName>
        <ecNumber evidence="2">2.7.1.67</ecNumber>
    </recommendedName>
</protein>
<keyword evidence="4" id="KW-0418">Kinase</keyword>
<comment type="catalytic activity">
    <reaction evidence="1">
        <text>a 1,2-diacyl-sn-glycero-3-phospho-(1D-myo-inositol) + ATP = a 1,2-diacyl-sn-glycero-3-phospho-(1D-myo-inositol 4-phosphate) + ADP + H(+)</text>
        <dbReference type="Rhea" id="RHEA:19877"/>
        <dbReference type="ChEBI" id="CHEBI:15378"/>
        <dbReference type="ChEBI" id="CHEBI:30616"/>
        <dbReference type="ChEBI" id="CHEBI:57880"/>
        <dbReference type="ChEBI" id="CHEBI:58178"/>
        <dbReference type="ChEBI" id="CHEBI:456216"/>
        <dbReference type="EC" id="2.7.1.67"/>
    </reaction>
</comment>
<dbReference type="OrthoDB" id="10264149at2759"/>
<proteinExistence type="predicted"/>
<dbReference type="FunFam" id="1.10.1070.11:FF:000016">
    <property type="entry name" value="PIK1p Phosphatidylinositol 4-kinase"/>
    <property type="match status" value="1"/>
</dbReference>
<dbReference type="GO" id="GO:0048015">
    <property type="term" value="P:phosphatidylinositol-mediated signaling"/>
    <property type="evidence" value="ECO:0007669"/>
    <property type="project" value="TreeGrafter"/>
</dbReference>
<evidence type="ECO:0000256" key="2">
    <source>
        <dbReference type="ARBA" id="ARBA00012169"/>
    </source>
</evidence>
<dbReference type="InterPro" id="IPR018936">
    <property type="entry name" value="PI3/4_kinase_CS"/>
</dbReference>
<evidence type="ECO:0000259" key="5">
    <source>
        <dbReference type="PROSITE" id="PS50290"/>
    </source>
</evidence>
<dbReference type="GO" id="GO:0004430">
    <property type="term" value="F:1-phosphatidylinositol 4-kinase activity"/>
    <property type="evidence" value="ECO:0007669"/>
    <property type="project" value="UniProtKB-EC"/>
</dbReference>
<dbReference type="PANTHER" id="PTHR10048">
    <property type="entry name" value="PHOSPHATIDYLINOSITOL KINASE"/>
    <property type="match status" value="1"/>
</dbReference>
<dbReference type="EC" id="2.7.1.67" evidence="2"/>
<gene>
    <name evidence="6" type="ORF">g.12023</name>
</gene>
<dbReference type="InterPro" id="IPR000403">
    <property type="entry name" value="PI3/4_kinase_cat_dom"/>
</dbReference>
<dbReference type="GO" id="GO:0046854">
    <property type="term" value="P:phosphatidylinositol phosphate biosynthetic process"/>
    <property type="evidence" value="ECO:0007669"/>
    <property type="project" value="InterPro"/>
</dbReference>
<name>A0A1E1WU47_PECGO</name>
<dbReference type="GO" id="GO:0016020">
    <property type="term" value="C:membrane"/>
    <property type="evidence" value="ECO:0007669"/>
    <property type="project" value="TreeGrafter"/>
</dbReference>
<dbReference type="AlphaFoldDB" id="A0A1E1WU47"/>
<dbReference type="GO" id="GO:0005737">
    <property type="term" value="C:cytoplasm"/>
    <property type="evidence" value="ECO:0007669"/>
    <property type="project" value="TreeGrafter"/>
</dbReference>
<dbReference type="Gene3D" id="1.10.1070.11">
    <property type="entry name" value="Phosphatidylinositol 3-/4-kinase, catalytic domain"/>
    <property type="match status" value="1"/>
</dbReference>
<organism evidence="6">
    <name type="scientific">Pectinophora gossypiella</name>
    <name type="common">Cotton pink bollworm</name>
    <name type="synonym">Depressaria gossypiella</name>
    <dbReference type="NCBI Taxonomy" id="13191"/>
    <lineage>
        <taxon>Eukaryota</taxon>
        <taxon>Metazoa</taxon>
        <taxon>Ecdysozoa</taxon>
        <taxon>Arthropoda</taxon>
        <taxon>Hexapoda</taxon>
        <taxon>Insecta</taxon>
        <taxon>Pterygota</taxon>
        <taxon>Neoptera</taxon>
        <taxon>Endopterygota</taxon>
        <taxon>Lepidoptera</taxon>
        <taxon>Glossata</taxon>
        <taxon>Ditrysia</taxon>
        <taxon>Gelechioidea</taxon>
        <taxon>Gelechiidae</taxon>
        <taxon>Apatetrinae</taxon>
        <taxon>Pectinophora</taxon>
    </lineage>
</organism>
<evidence type="ECO:0000256" key="1">
    <source>
        <dbReference type="ARBA" id="ARBA00001686"/>
    </source>
</evidence>
<dbReference type="InterPro" id="IPR011009">
    <property type="entry name" value="Kinase-like_dom_sf"/>
</dbReference>
<dbReference type="Pfam" id="PF00454">
    <property type="entry name" value="PI3_PI4_kinase"/>
    <property type="match status" value="1"/>
</dbReference>
<keyword evidence="3" id="KW-0808">Transferase</keyword>
<dbReference type="PANTHER" id="PTHR10048:SF22">
    <property type="entry name" value="PHOSPHATIDYLINOSITOL 4-KINASE BETA"/>
    <property type="match status" value="1"/>
</dbReference>
<dbReference type="PROSITE" id="PS50290">
    <property type="entry name" value="PI3_4_KINASE_3"/>
    <property type="match status" value="1"/>
</dbReference>
<sequence length="229" mass="26053">AERVPLRLRPYEIICLDRESGLIQPVLNSVSLHQIKKQSGKTLRAWLELEHGPPNSEGFLRAQNNFVESAAAYALTSYLLQLKDRHNGNILLDSEGHIIHIDFGFIFSISPKNLGFESSPFKLTQEFVEVMDGESSDMFQYFKILILRGLIAARKHCDQIIHIVELMRMGGQLACLRSSTAVSSFRARFHLGKTEPQLQALVDRLVRDALNSLSTRLYDNYQYYTNGIL</sequence>
<feature type="domain" description="PI3K/PI4K catalytic" evidence="5">
    <location>
        <begin position="1"/>
        <end position="214"/>
    </location>
</feature>
<evidence type="ECO:0000256" key="3">
    <source>
        <dbReference type="ARBA" id="ARBA00022679"/>
    </source>
</evidence>
<evidence type="ECO:0000313" key="6">
    <source>
        <dbReference type="EMBL" id="JAT90563.1"/>
    </source>
</evidence>
<dbReference type="InterPro" id="IPR036940">
    <property type="entry name" value="PI3/4_kinase_cat_sf"/>
</dbReference>
<dbReference type="PROSITE" id="PS00916">
    <property type="entry name" value="PI3_4_KINASE_2"/>
    <property type="match status" value="1"/>
</dbReference>
<dbReference type="InterPro" id="IPR015433">
    <property type="entry name" value="PI3/4_kinase"/>
</dbReference>
<reference evidence="6" key="1">
    <citation type="submission" date="2015-09" db="EMBL/GenBank/DDBJ databases">
        <title>De novo assembly of Pectinophora gossypiella (Pink Bollworm) gut transcriptome.</title>
        <authorList>
            <person name="Tassone E.E."/>
        </authorList>
    </citation>
    <scope>NUCLEOTIDE SEQUENCE</scope>
</reference>
<accession>A0A1E1WU47</accession>
<dbReference type="SUPFAM" id="SSF56112">
    <property type="entry name" value="Protein kinase-like (PK-like)"/>
    <property type="match status" value="1"/>
</dbReference>
<dbReference type="SMART" id="SM00146">
    <property type="entry name" value="PI3Kc"/>
    <property type="match status" value="1"/>
</dbReference>
<feature type="non-terminal residue" evidence="6">
    <location>
        <position position="1"/>
    </location>
</feature>